<dbReference type="Proteomes" id="UP000799778">
    <property type="component" value="Unassembled WGS sequence"/>
</dbReference>
<feature type="transmembrane region" description="Helical" evidence="6">
    <location>
        <begin position="117"/>
        <end position="135"/>
    </location>
</feature>
<keyword evidence="4 6" id="KW-0472">Membrane</keyword>
<feature type="compositionally biased region" description="Low complexity" evidence="5">
    <location>
        <begin position="433"/>
        <end position="443"/>
    </location>
</feature>
<feature type="region of interest" description="Disordered" evidence="5">
    <location>
        <begin position="397"/>
        <end position="507"/>
    </location>
</feature>
<evidence type="ECO:0000256" key="3">
    <source>
        <dbReference type="ARBA" id="ARBA00022989"/>
    </source>
</evidence>
<feature type="transmembrane region" description="Helical" evidence="6">
    <location>
        <begin position="48"/>
        <end position="71"/>
    </location>
</feature>
<name>A0A6A5XQ70_9PLEO</name>
<evidence type="ECO:0000313" key="7">
    <source>
        <dbReference type="EMBL" id="KAF2015425.1"/>
    </source>
</evidence>
<dbReference type="GO" id="GO:0016020">
    <property type="term" value="C:membrane"/>
    <property type="evidence" value="ECO:0007669"/>
    <property type="project" value="UniProtKB-SubCell"/>
</dbReference>
<dbReference type="GeneID" id="54285190"/>
<feature type="transmembrane region" description="Helical" evidence="6">
    <location>
        <begin position="301"/>
        <end position="323"/>
    </location>
</feature>
<reference evidence="7" key="1">
    <citation type="journal article" date="2020" name="Stud. Mycol.">
        <title>101 Dothideomycetes genomes: a test case for predicting lifestyles and emergence of pathogens.</title>
        <authorList>
            <person name="Haridas S."/>
            <person name="Albert R."/>
            <person name="Binder M."/>
            <person name="Bloem J."/>
            <person name="Labutti K."/>
            <person name="Salamov A."/>
            <person name="Andreopoulos B."/>
            <person name="Baker S."/>
            <person name="Barry K."/>
            <person name="Bills G."/>
            <person name="Bluhm B."/>
            <person name="Cannon C."/>
            <person name="Castanera R."/>
            <person name="Culley D."/>
            <person name="Daum C."/>
            <person name="Ezra D."/>
            <person name="Gonzalez J."/>
            <person name="Henrissat B."/>
            <person name="Kuo A."/>
            <person name="Liang C."/>
            <person name="Lipzen A."/>
            <person name="Lutzoni F."/>
            <person name="Magnuson J."/>
            <person name="Mondo S."/>
            <person name="Nolan M."/>
            <person name="Ohm R."/>
            <person name="Pangilinan J."/>
            <person name="Park H.-J."/>
            <person name="Ramirez L."/>
            <person name="Alfaro M."/>
            <person name="Sun H."/>
            <person name="Tritt A."/>
            <person name="Yoshinaga Y."/>
            <person name="Zwiers L.-H."/>
            <person name="Turgeon B."/>
            <person name="Goodwin S."/>
            <person name="Spatafora J."/>
            <person name="Crous P."/>
            <person name="Grigoriev I."/>
        </authorList>
    </citation>
    <scope>NUCLEOTIDE SEQUENCE</scope>
    <source>
        <strain evidence="7">CBS 175.79</strain>
    </source>
</reference>
<dbReference type="Pfam" id="PF03619">
    <property type="entry name" value="Solute_trans_a"/>
    <property type="match status" value="1"/>
</dbReference>
<keyword evidence="3 6" id="KW-1133">Transmembrane helix</keyword>
<feature type="transmembrane region" description="Helical" evidence="6">
    <location>
        <begin position="181"/>
        <end position="209"/>
    </location>
</feature>
<dbReference type="RefSeq" id="XP_033383764.1">
    <property type="nucleotide sequence ID" value="XM_033527793.1"/>
</dbReference>
<feature type="transmembrane region" description="Helical" evidence="6">
    <location>
        <begin position="258"/>
        <end position="281"/>
    </location>
</feature>
<organism evidence="7 8">
    <name type="scientific">Aaosphaeria arxii CBS 175.79</name>
    <dbReference type="NCBI Taxonomy" id="1450172"/>
    <lineage>
        <taxon>Eukaryota</taxon>
        <taxon>Fungi</taxon>
        <taxon>Dikarya</taxon>
        <taxon>Ascomycota</taxon>
        <taxon>Pezizomycotina</taxon>
        <taxon>Dothideomycetes</taxon>
        <taxon>Pleosporomycetidae</taxon>
        <taxon>Pleosporales</taxon>
        <taxon>Pleosporales incertae sedis</taxon>
        <taxon>Aaosphaeria</taxon>
    </lineage>
</organism>
<sequence length="571" mass="64123">MDTSYAWSLNPLRPRALPERECQSAEQEKEHVSHEPLFEGHNITFHQFGLILSAVFGSIAVIVAFFLIWRHASHYQKPNEQRYIIRILLMIPIYAVVSFLSYLNYKHAIYYEIIRDCYEAFAISSFFTLMCNYIAPTLHEQKQYFRTIEPKNWVWPLNWVQKCSGGQDKGFMRKPRSGLTWFNIVWISIFQYCFIRPFFTVVAVITQAFELYCQSSKDPRYAYIWVAAFDAISVTIAMYCLIQFYIQLKTDLAPHRPFLKVLCIKLVIFFCFWQSWIISLLTTSSGPLKPTKQVAGPDWRIGLPSMLVCFEMSIFAVLHLFAFPWKPYDLGKQGFASDGFSSEGGGGGGAKVKYAHGPLRAIASAFNPWDIIKGFGRGLRWLFVGVRHRQKDISYQTKLNSNEGGGTGYPQGPTFAGNGEEATELSRPTRNPAATSNSTTTTAGKHGGRRTGYDDSDDTAGLLSNSQPSPYGYQESHSALNVYSRPGDPDSLPSAPTPGQEYGPPSPAFKDYDVGYHGAAGGHADADADARLGPPQYRPVEAHSPGWDMFAGATRPGNSRPYDNNDDLRKI</sequence>
<evidence type="ECO:0000256" key="4">
    <source>
        <dbReference type="ARBA" id="ARBA00023136"/>
    </source>
</evidence>
<dbReference type="EMBL" id="ML978069">
    <property type="protein sequence ID" value="KAF2015425.1"/>
    <property type="molecule type" value="Genomic_DNA"/>
</dbReference>
<evidence type="ECO:0000256" key="5">
    <source>
        <dbReference type="SAM" id="MobiDB-lite"/>
    </source>
</evidence>
<dbReference type="SMART" id="SM01417">
    <property type="entry name" value="Solute_trans_a"/>
    <property type="match status" value="1"/>
</dbReference>
<dbReference type="InterPro" id="IPR005178">
    <property type="entry name" value="Ostalpha/TMEM184C"/>
</dbReference>
<dbReference type="AlphaFoldDB" id="A0A6A5XQ70"/>
<feature type="transmembrane region" description="Helical" evidence="6">
    <location>
        <begin position="221"/>
        <end position="246"/>
    </location>
</feature>
<gene>
    <name evidence="7" type="ORF">BU24DRAFT_421726</name>
</gene>
<dbReference type="OrthoDB" id="5348404at2759"/>
<evidence type="ECO:0000256" key="1">
    <source>
        <dbReference type="ARBA" id="ARBA00004141"/>
    </source>
</evidence>
<keyword evidence="8" id="KW-1185">Reference proteome</keyword>
<feature type="region of interest" description="Disordered" evidence="5">
    <location>
        <begin position="520"/>
        <end position="571"/>
    </location>
</feature>
<keyword evidence="2 6" id="KW-0812">Transmembrane</keyword>
<accession>A0A6A5XQ70</accession>
<proteinExistence type="predicted"/>
<feature type="compositionally biased region" description="Polar residues" evidence="5">
    <location>
        <begin position="462"/>
        <end position="481"/>
    </location>
</feature>
<feature type="transmembrane region" description="Helical" evidence="6">
    <location>
        <begin position="83"/>
        <end position="105"/>
    </location>
</feature>
<evidence type="ECO:0000256" key="6">
    <source>
        <dbReference type="SAM" id="Phobius"/>
    </source>
</evidence>
<dbReference type="PANTHER" id="PTHR23423">
    <property type="entry name" value="ORGANIC SOLUTE TRANSPORTER-RELATED"/>
    <property type="match status" value="1"/>
</dbReference>
<evidence type="ECO:0000256" key="2">
    <source>
        <dbReference type="ARBA" id="ARBA00022692"/>
    </source>
</evidence>
<protein>
    <submittedName>
        <fullName evidence="7">DUF300-domain-containing protein</fullName>
    </submittedName>
</protein>
<comment type="subcellular location">
    <subcellularLocation>
        <location evidence="1">Membrane</location>
        <topology evidence="1">Multi-pass membrane protein</topology>
    </subcellularLocation>
</comment>
<evidence type="ECO:0000313" key="8">
    <source>
        <dbReference type="Proteomes" id="UP000799778"/>
    </source>
</evidence>